<protein>
    <submittedName>
        <fullName evidence="2">Uncharacterized protein</fullName>
    </submittedName>
</protein>
<feature type="compositionally biased region" description="Polar residues" evidence="1">
    <location>
        <begin position="9"/>
        <end position="20"/>
    </location>
</feature>
<dbReference type="EMBL" id="JACCHS010000029">
    <property type="protein sequence ID" value="NYT46702.1"/>
    <property type="molecule type" value="Genomic_DNA"/>
</dbReference>
<evidence type="ECO:0000313" key="2">
    <source>
        <dbReference type="EMBL" id="NYT46702.1"/>
    </source>
</evidence>
<dbReference type="AlphaFoldDB" id="A0A7Z0SDH6"/>
<comment type="caution">
    <text evidence="2">The sequence shown here is derived from an EMBL/GenBank/DDBJ whole genome shotgun (WGS) entry which is preliminary data.</text>
</comment>
<dbReference type="Proteomes" id="UP000537890">
    <property type="component" value="Unassembled WGS sequence"/>
</dbReference>
<gene>
    <name evidence="2" type="ORF">H0A75_02615</name>
</gene>
<evidence type="ECO:0000313" key="3">
    <source>
        <dbReference type="Proteomes" id="UP000537890"/>
    </source>
</evidence>
<accession>A0A7Z0SDH6</accession>
<evidence type="ECO:0000256" key="1">
    <source>
        <dbReference type="SAM" id="MobiDB-lite"/>
    </source>
</evidence>
<reference evidence="2 3" key="1">
    <citation type="submission" date="2020-05" db="EMBL/GenBank/DDBJ databases">
        <title>Horizontal transmission and recombination maintain forever young bacterial symbiont genomes.</title>
        <authorList>
            <person name="Russell S.L."/>
            <person name="Pepper-Tunick E."/>
            <person name="Svedberg J."/>
            <person name="Byrne A."/>
            <person name="Ruelas Castillo J."/>
            <person name="Vollmers C."/>
            <person name="Beinart R.A."/>
            <person name="Corbett-Detig R."/>
        </authorList>
    </citation>
    <scope>NUCLEOTIDE SEQUENCE [LARGE SCALE GENOMIC DNA]</scope>
    <source>
        <strain evidence="2">4727-3</strain>
    </source>
</reference>
<sequence length="109" mass="11807">MAKPAGKVANQSQAEGAQSLTDTVTIAEETLAAMKSGADKDTVLALIKKTKQTAKTIESSVVLAKRDRALSKVAKARGAYKKDQHEKAEELMEQAVKGFKDVKTLYHNF</sequence>
<feature type="region of interest" description="Disordered" evidence="1">
    <location>
        <begin position="1"/>
        <end position="20"/>
    </location>
</feature>
<name>A0A7Z0SDH6_9GAMM</name>
<organism evidence="2 3">
    <name type="scientific">Candidatus Methanofishera endochildressiae</name>
    <dbReference type="NCBI Taxonomy" id="2738884"/>
    <lineage>
        <taxon>Bacteria</taxon>
        <taxon>Pseudomonadati</taxon>
        <taxon>Pseudomonadota</taxon>
        <taxon>Gammaproteobacteria</taxon>
        <taxon>Candidatus Methanofishera</taxon>
    </lineage>
</organism>
<proteinExistence type="predicted"/>